<proteinExistence type="predicted"/>
<dbReference type="InterPro" id="IPR051693">
    <property type="entry name" value="UPF0046_metallophosphoest"/>
</dbReference>
<dbReference type="InterPro" id="IPR004843">
    <property type="entry name" value="Calcineurin-like_PHP"/>
</dbReference>
<dbReference type="HOGENOM" id="CLU_041441_3_1_1"/>
<evidence type="ECO:0000259" key="1">
    <source>
        <dbReference type="Pfam" id="PF00149"/>
    </source>
</evidence>
<organism evidence="2 3">
    <name type="scientific">[Torrubiella] hemipterigena</name>
    <dbReference type="NCBI Taxonomy" id="1531966"/>
    <lineage>
        <taxon>Eukaryota</taxon>
        <taxon>Fungi</taxon>
        <taxon>Dikarya</taxon>
        <taxon>Ascomycota</taxon>
        <taxon>Pezizomycotina</taxon>
        <taxon>Sordariomycetes</taxon>
        <taxon>Hypocreomycetidae</taxon>
        <taxon>Hypocreales</taxon>
        <taxon>Clavicipitaceae</taxon>
        <taxon>Clavicipitaceae incertae sedis</taxon>
        <taxon>'Torrubiella' clade</taxon>
    </lineage>
</organism>
<sequence>MANKSYHTTALDALDALLIRERLTTWQQLCCNPRRFVATWLYSLVSCQTVSKSKDGISVVCVSDTHGSKPSLPMGDILVHAGDLTKSGTVSELQEAADWIASQQHKIKIVVAGNHDIALDPSYKRTKGRHGPELATSAIQWGDIIYLENTSASIQCPNGRQLVVYGSPLSPIHGNWAFQYPRLQDPWTDIPPVCDILVTHAPPFGHGDLGYGCRHLLSRLWHIRPKLHVFGHVHEGAGSYALAYDAFQAAYEAVISHPSMWSLARLAWQFVTRVMWTSEEPQSQLVNAALTGGLRNKIVRQPIKVWI</sequence>
<dbReference type="SUPFAM" id="SSF56300">
    <property type="entry name" value="Metallo-dependent phosphatases"/>
    <property type="match status" value="1"/>
</dbReference>
<dbReference type="Gene3D" id="3.60.21.10">
    <property type="match status" value="1"/>
</dbReference>
<accession>A0A0A1TP80</accession>
<name>A0A0A1TP80_9HYPO</name>
<dbReference type="AlphaFoldDB" id="A0A0A1TP80"/>
<feature type="domain" description="Calcineurin-like phosphoesterase" evidence="1">
    <location>
        <begin position="69"/>
        <end position="235"/>
    </location>
</feature>
<dbReference type="CDD" id="cd07379">
    <property type="entry name" value="MPP_239FB"/>
    <property type="match status" value="1"/>
</dbReference>
<protein>
    <recommendedName>
        <fullName evidence="1">Calcineurin-like phosphoesterase domain-containing protein</fullName>
    </recommendedName>
</protein>
<dbReference type="OrthoDB" id="630188at2759"/>
<keyword evidence="3" id="KW-1185">Reference proteome</keyword>
<dbReference type="EMBL" id="CDHN01000005">
    <property type="protein sequence ID" value="CEJ93188.1"/>
    <property type="molecule type" value="Genomic_DNA"/>
</dbReference>
<dbReference type="Pfam" id="PF00149">
    <property type="entry name" value="Metallophos"/>
    <property type="match status" value="1"/>
</dbReference>
<dbReference type="GO" id="GO:0016787">
    <property type="term" value="F:hydrolase activity"/>
    <property type="evidence" value="ECO:0007669"/>
    <property type="project" value="InterPro"/>
</dbReference>
<dbReference type="InterPro" id="IPR029052">
    <property type="entry name" value="Metallo-depent_PP-like"/>
</dbReference>
<gene>
    <name evidence="2" type="ORF">VHEMI08797</name>
</gene>
<reference evidence="2 3" key="1">
    <citation type="journal article" date="2015" name="Genome Announc.">
        <title>Draft Genome Sequence and Gene Annotation of the Entomopathogenic Fungus Verticillium hemipterigenum.</title>
        <authorList>
            <person name="Horn F."/>
            <person name="Habel A."/>
            <person name="Scharf D.H."/>
            <person name="Dworschak J."/>
            <person name="Brakhage A.A."/>
            <person name="Guthke R."/>
            <person name="Hertweck C."/>
            <person name="Linde J."/>
        </authorList>
    </citation>
    <scope>NUCLEOTIDE SEQUENCE [LARGE SCALE GENOMIC DNA]</scope>
</reference>
<dbReference type="PANTHER" id="PTHR12905:SF0">
    <property type="entry name" value="CALCINEURIN-LIKE PHOSPHOESTERASE DOMAIN-CONTAINING PROTEIN"/>
    <property type="match status" value="1"/>
</dbReference>
<dbReference type="PANTHER" id="PTHR12905">
    <property type="entry name" value="METALLOPHOSPHOESTERASE"/>
    <property type="match status" value="1"/>
</dbReference>
<evidence type="ECO:0000313" key="2">
    <source>
        <dbReference type="EMBL" id="CEJ93188.1"/>
    </source>
</evidence>
<evidence type="ECO:0000313" key="3">
    <source>
        <dbReference type="Proteomes" id="UP000039046"/>
    </source>
</evidence>
<dbReference type="Proteomes" id="UP000039046">
    <property type="component" value="Unassembled WGS sequence"/>
</dbReference>